<proteinExistence type="predicted"/>
<accession>A0ABU1PIK9</accession>
<sequence length="418" mass="46031">MDLFKFFRSASSSGGVVRPRAEDPSGGLVFNGLNDPAFLEYVRGAQSTGGPGALKALRNMAVLRCVTLISEAIGMLPFNLMYSDPGKGNATDHPAFRLLKYRPNSWQTPLEFKRLMEFHLMFKGNAYARVIKSGSRPVALIPMHPDRVEPQLSDAWEMTYIFTRRDGQRVVLPASEVFHLRDLSEDGIKGQSRVRLAGGAIDLALKAEEAASRTFESGVMAGGALEFPHELSDRAYTRLKDSMREEHSGAENSGKFMILEGGGKAGKFSDTASAAQHVENRGMQIEEVARAFGVPRPLMMMDDTAWGSGIEQLAIFFVQYALAFRFTNWEQSAARVLLSESELDQLQFKFNARALLRGTLEAQANFFTKALGAGGQAPFMTQNEVRKLSDLPESDEPQANSLKNQMSKAPNNEPPKAP</sequence>
<evidence type="ECO:0000256" key="1">
    <source>
        <dbReference type="SAM" id="MobiDB-lite"/>
    </source>
</evidence>
<feature type="compositionally biased region" description="Polar residues" evidence="1">
    <location>
        <begin position="397"/>
        <end position="410"/>
    </location>
</feature>
<dbReference type="RefSeq" id="WP_310011376.1">
    <property type="nucleotide sequence ID" value="NZ_JAVDSJ010000005.1"/>
</dbReference>
<dbReference type="Proteomes" id="UP001260715">
    <property type="component" value="Unassembled WGS sequence"/>
</dbReference>
<dbReference type="EMBL" id="JAVDSJ010000005">
    <property type="protein sequence ID" value="MDR6585535.1"/>
    <property type="molecule type" value="Genomic_DNA"/>
</dbReference>
<feature type="region of interest" description="Disordered" evidence="1">
    <location>
        <begin position="387"/>
        <end position="418"/>
    </location>
</feature>
<dbReference type="NCBIfam" id="TIGR01537">
    <property type="entry name" value="portal_HK97"/>
    <property type="match status" value="1"/>
</dbReference>
<comment type="caution">
    <text evidence="2">The sequence shown here is derived from an EMBL/GenBank/DDBJ whole genome shotgun (WGS) entry which is preliminary data.</text>
</comment>
<evidence type="ECO:0000313" key="3">
    <source>
        <dbReference type="Proteomes" id="UP001260715"/>
    </source>
</evidence>
<dbReference type="Pfam" id="PF04860">
    <property type="entry name" value="Phage_portal"/>
    <property type="match status" value="1"/>
</dbReference>
<dbReference type="InterPro" id="IPR006427">
    <property type="entry name" value="Portal_HK97"/>
</dbReference>
<protein>
    <submittedName>
        <fullName evidence="2">HK97 family phage portal protein</fullName>
    </submittedName>
</protein>
<dbReference type="InterPro" id="IPR006944">
    <property type="entry name" value="Phage/GTA_portal"/>
</dbReference>
<organism evidence="2 3">
    <name type="scientific">Herbaspirillum frisingense</name>
    <dbReference type="NCBI Taxonomy" id="92645"/>
    <lineage>
        <taxon>Bacteria</taxon>
        <taxon>Pseudomonadati</taxon>
        <taxon>Pseudomonadota</taxon>
        <taxon>Betaproteobacteria</taxon>
        <taxon>Burkholderiales</taxon>
        <taxon>Oxalobacteraceae</taxon>
        <taxon>Herbaspirillum</taxon>
    </lineage>
</organism>
<name>A0ABU1PIK9_9BURK</name>
<reference evidence="2 3" key="1">
    <citation type="submission" date="2023-07" db="EMBL/GenBank/DDBJ databases">
        <title>Sorghum-associated microbial communities from plants grown in Nebraska, USA.</title>
        <authorList>
            <person name="Schachtman D."/>
        </authorList>
    </citation>
    <scope>NUCLEOTIDE SEQUENCE [LARGE SCALE GENOMIC DNA]</scope>
    <source>
        <strain evidence="2 3">596</strain>
    </source>
</reference>
<keyword evidence="3" id="KW-1185">Reference proteome</keyword>
<evidence type="ECO:0000313" key="2">
    <source>
        <dbReference type="EMBL" id="MDR6585535.1"/>
    </source>
</evidence>
<gene>
    <name evidence="2" type="ORF">J2W50_003753</name>
</gene>